<dbReference type="PANTHER" id="PTHR33570">
    <property type="entry name" value="4-CARBOXYMUCONOLACTONE DECARBOXYLASE FAMILY PROTEIN"/>
    <property type="match status" value="1"/>
</dbReference>
<accession>A0ABM6Z2C7</accession>
<dbReference type="Gene3D" id="1.20.1290.10">
    <property type="entry name" value="AhpD-like"/>
    <property type="match status" value="2"/>
</dbReference>
<evidence type="ECO:0000259" key="1">
    <source>
        <dbReference type="Pfam" id="PF02627"/>
    </source>
</evidence>
<dbReference type="InterPro" id="IPR052512">
    <property type="entry name" value="4CMD/NDH-1_regulator"/>
</dbReference>
<gene>
    <name evidence="2" type="ORF">D5R93_03665</name>
</gene>
<dbReference type="SUPFAM" id="SSF69118">
    <property type="entry name" value="AhpD-like"/>
    <property type="match status" value="1"/>
</dbReference>
<proteinExistence type="predicted"/>
<dbReference type="EMBL" id="CP032514">
    <property type="protein sequence ID" value="AYD89383.1"/>
    <property type="molecule type" value="Genomic_DNA"/>
</dbReference>
<organism evidence="2 3">
    <name type="scientific">Actinomyces lilanjuaniae</name>
    <dbReference type="NCBI Taxonomy" id="2321394"/>
    <lineage>
        <taxon>Bacteria</taxon>
        <taxon>Bacillati</taxon>
        <taxon>Actinomycetota</taxon>
        <taxon>Actinomycetes</taxon>
        <taxon>Actinomycetales</taxon>
        <taxon>Actinomycetaceae</taxon>
        <taxon>Actinomyces</taxon>
    </lineage>
</organism>
<reference evidence="2 3" key="1">
    <citation type="submission" date="2018-09" db="EMBL/GenBank/DDBJ databases">
        <authorList>
            <person name="Li J."/>
        </authorList>
    </citation>
    <scope>NUCLEOTIDE SEQUENCE [LARGE SCALE GENOMIC DNA]</scope>
    <source>
        <strain evidence="2 3">2129</strain>
    </source>
</reference>
<feature type="domain" description="Carboxymuconolactone decarboxylase-like" evidence="1">
    <location>
        <begin position="169"/>
        <end position="252"/>
    </location>
</feature>
<dbReference type="InterPro" id="IPR029032">
    <property type="entry name" value="AhpD-like"/>
</dbReference>
<dbReference type="Pfam" id="PF02627">
    <property type="entry name" value="CMD"/>
    <property type="match status" value="2"/>
</dbReference>
<feature type="domain" description="Carboxymuconolactone decarboxylase-like" evidence="1">
    <location>
        <begin position="35"/>
        <end position="120"/>
    </location>
</feature>
<name>A0ABM6Z2C7_9ACTO</name>
<dbReference type="Proteomes" id="UP000273001">
    <property type="component" value="Chromosome"/>
</dbReference>
<dbReference type="InterPro" id="IPR003779">
    <property type="entry name" value="CMD-like"/>
</dbReference>
<evidence type="ECO:0000313" key="2">
    <source>
        <dbReference type="EMBL" id="AYD89383.1"/>
    </source>
</evidence>
<dbReference type="PANTHER" id="PTHR33570:SF10">
    <property type="entry name" value="GAMMA-CARBOXYMUCONOLACTONE DECARBOXYLASE"/>
    <property type="match status" value="1"/>
</dbReference>
<keyword evidence="3" id="KW-1185">Reference proteome</keyword>
<sequence length="273" mass="28987">MSQERSRYERGRNVLSEIENDPGGSVLDDLAAFCPDLERLAVEFCYADVLDRPGLSRPERQLATVAALAALGNAPSQLRFHIRGALNVGCAPEHIIESLIQLTVYAGFPAALNAVSAARDVFADQGVVPTPTHHQTDALSRFDTGSTLLERIDGTGGTAVINSLADIAPDLGRFIVEYSFGDVYARPGLSLRLRELVTVAACTALGTCAPQLRIHMQGYLNVDGTTGELIEIIIQMAVYAGFPAALNALTQLRAVLAEQEVPSAVAGSPGCRG</sequence>
<evidence type="ECO:0000313" key="3">
    <source>
        <dbReference type="Proteomes" id="UP000273001"/>
    </source>
</evidence>
<dbReference type="RefSeq" id="WP_120203871.1">
    <property type="nucleotide sequence ID" value="NZ_CP032514.1"/>
</dbReference>
<protein>
    <submittedName>
        <fullName evidence="2">Carboxymuconolactone decarboxylase</fullName>
    </submittedName>
</protein>